<dbReference type="EMBL" id="CADCUL010000055">
    <property type="protein sequence ID" value="CAA9368820.1"/>
    <property type="molecule type" value="Genomic_DNA"/>
</dbReference>
<evidence type="ECO:0000256" key="1">
    <source>
        <dbReference type="SAM" id="MobiDB-lite"/>
    </source>
</evidence>
<evidence type="ECO:0000313" key="2">
    <source>
        <dbReference type="EMBL" id="CAA9368820.1"/>
    </source>
</evidence>
<reference evidence="2" key="1">
    <citation type="submission" date="2020-02" db="EMBL/GenBank/DDBJ databases">
        <authorList>
            <person name="Meier V. D."/>
        </authorList>
    </citation>
    <scope>NUCLEOTIDE SEQUENCE</scope>
    <source>
        <strain evidence="2">AVDCRST_MAG21</strain>
    </source>
</reference>
<sequence>MLGEGCSVGEAEGAAGGARGRTEHPLTAAADLAGHICFSDDVVDVLVDGIKR</sequence>
<accession>A0A6J4MU47</accession>
<feature type="region of interest" description="Disordered" evidence="1">
    <location>
        <begin position="1"/>
        <end position="21"/>
    </location>
</feature>
<name>A0A6J4MU47_9ACTN</name>
<proteinExistence type="predicted"/>
<organism evidence="2">
    <name type="scientific">uncultured Nocardioidaceae bacterium</name>
    <dbReference type="NCBI Taxonomy" id="253824"/>
    <lineage>
        <taxon>Bacteria</taxon>
        <taxon>Bacillati</taxon>
        <taxon>Actinomycetota</taxon>
        <taxon>Actinomycetes</taxon>
        <taxon>Propionibacteriales</taxon>
        <taxon>Nocardioidaceae</taxon>
        <taxon>environmental samples</taxon>
    </lineage>
</organism>
<dbReference type="AlphaFoldDB" id="A0A6J4MU47"/>
<protein>
    <submittedName>
        <fullName evidence="2">Uncharacterized protein</fullName>
    </submittedName>
</protein>
<gene>
    <name evidence="2" type="ORF">AVDCRST_MAG21-501</name>
</gene>